<name>X0W1W2_9ZZZZ</name>
<dbReference type="AlphaFoldDB" id="X0W1W2"/>
<feature type="non-terminal residue" evidence="1">
    <location>
        <position position="249"/>
    </location>
</feature>
<dbReference type="EMBL" id="BARS01031364">
    <property type="protein sequence ID" value="GAG17322.1"/>
    <property type="molecule type" value="Genomic_DNA"/>
</dbReference>
<proteinExistence type="predicted"/>
<gene>
    <name evidence="1" type="ORF">S01H1_48824</name>
</gene>
<accession>X0W1W2</accession>
<reference evidence="1" key="1">
    <citation type="journal article" date="2014" name="Front. Microbiol.">
        <title>High frequency of phylogenetically diverse reductive dehalogenase-homologous genes in deep subseafloor sedimentary metagenomes.</title>
        <authorList>
            <person name="Kawai M."/>
            <person name="Futagami T."/>
            <person name="Toyoda A."/>
            <person name="Takaki Y."/>
            <person name="Nishi S."/>
            <person name="Hori S."/>
            <person name="Arai W."/>
            <person name="Tsubouchi T."/>
            <person name="Morono Y."/>
            <person name="Uchiyama I."/>
            <person name="Ito T."/>
            <person name="Fujiyama A."/>
            <person name="Inagaki F."/>
            <person name="Takami H."/>
        </authorList>
    </citation>
    <scope>NUCLEOTIDE SEQUENCE</scope>
    <source>
        <strain evidence="1">Expedition CK06-06</strain>
    </source>
</reference>
<dbReference type="Pfam" id="PF03237">
    <property type="entry name" value="Terminase_6N"/>
    <property type="match status" value="1"/>
</dbReference>
<organism evidence="1">
    <name type="scientific">marine sediment metagenome</name>
    <dbReference type="NCBI Taxonomy" id="412755"/>
    <lineage>
        <taxon>unclassified sequences</taxon>
        <taxon>metagenomes</taxon>
        <taxon>ecological metagenomes</taxon>
    </lineage>
</organism>
<comment type="caution">
    <text evidence="1">The sequence shown here is derived from an EMBL/GenBank/DDBJ whole genome shotgun (WGS) entry which is preliminary data.</text>
</comment>
<sequence length="249" mass="28850">MQNETLQKESLNSKEKEYLSLVSENEELKRLKSQRIKSSPLKFYWPHTENCDGTQCHTVSNTYTDAYGIQYTIKGCPQYFFHISDADVRCFFGSNRSGKTTAGIVESSFHLTGIYPDWYPIERRYSEPVKSRILANDFKKAVGEVITEAIDDWLPDNLVHDKDKNSQGIYDKYWIKHKSGGVSSFDIITYEQDVSVAEGWSGHFAWYDEPPPRGHRIATARGLMDYDGWEIFTLTPLKEAWIFDELWSQ</sequence>
<protein>
    <submittedName>
        <fullName evidence="1">Uncharacterized protein</fullName>
    </submittedName>
</protein>
<evidence type="ECO:0000313" key="1">
    <source>
        <dbReference type="EMBL" id="GAG17322.1"/>
    </source>
</evidence>